<organism evidence="7 8">
    <name type="scientific">Chanos chanos</name>
    <name type="common">Milkfish</name>
    <name type="synonym">Mugil chanos</name>
    <dbReference type="NCBI Taxonomy" id="29144"/>
    <lineage>
        <taxon>Eukaryota</taxon>
        <taxon>Metazoa</taxon>
        <taxon>Chordata</taxon>
        <taxon>Craniata</taxon>
        <taxon>Vertebrata</taxon>
        <taxon>Euteleostomi</taxon>
        <taxon>Actinopterygii</taxon>
        <taxon>Neopterygii</taxon>
        <taxon>Teleostei</taxon>
        <taxon>Ostariophysi</taxon>
        <taxon>Gonorynchiformes</taxon>
        <taxon>Chanidae</taxon>
        <taxon>Chanos</taxon>
    </lineage>
</organism>
<dbReference type="Proteomes" id="UP000504632">
    <property type="component" value="Chromosome 6"/>
</dbReference>
<dbReference type="Pfam" id="PF01554">
    <property type="entry name" value="MatE"/>
    <property type="match status" value="2"/>
</dbReference>
<evidence type="ECO:0000256" key="1">
    <source>
        <dbReference type="ARBA" id="ARBA00004141"/>
    </source>
</evidence>
<keyword evidence="5 6" id="KW-0472">Membrane</keyword>
<gene>
    <name evidence="8" type="primary">slc47a3</name>
</gene>
<dbReference type="GO" id="GO:0042910">
    <property type="term" value="F:xenobiotic transmembrane transporter activity"/>
    <property type="evidence" value="ECO:0007669"/>
    <property type="project" value="InterPro"/>
</dbReference>
<feature type="transmembrane region" description="Helical" evidence="6">
    <location>
        <begin position="40"/>
        <end position="60"/>
    </location>
</feature>
<evidence type="ECO:0000256" key="6">
    <source>
        <dbReference type="RuleBase" id="RU004914"/>
    </source>
</evidence>
<sequence>MTSRQMEEMNLSEISSKCHRHLRCLRSFRNLIPVDFKGEIVQLSILALPVFLSQVMMYSITLVSTGFCGHLGRTELDAVALATTVINVSGITVGFGLASACDTLISQTYGSRNLKRIGVIVQRAILIVLLTCFPCWAILINTQSILLALGQSPEVARLAQTYVKIFMPALPASFMSTVARSYLQNQGCIWPQVITGAVASVLNALINYVFLFVLDLGVPGSAAANSISQFSIMVLLFLYIRWRGLHKDTWGGWSMECLQEWDSYMHLAIPSTLMICADWWLYEIGGFLAGLISDVELGAQSIIYQIANTAYMLPTGFGIAGSVRVGNALGAGQTEQAKMSAKLAMAGAISVATCSSIALGSTKDVIAYVFSNDEQITQRVAKVMVLYAPFHLFDGISGATVNIVRGLGKQKIGAILTLTGFYGFGLPVGVTLMFAAKLGIVGLWTSLLISVILLSVFMSTLLIKLNWEKATAEARVRAGLQTSETEMDGVKQVEGDKASFEVQADTEVLTEEQVGVAVTTVGAPLSCRALILRRGLTLAAMVSILAVGIVVYVLLGG</sequence>
<name>A0A6J2VLU1_CHACN</name>
<proteinExistence type="inferred from homology"/>
<dbReference type="NCBIfam" id="TIGR00797">
    <property type="entry name" value="matE"/>
    <property type="match status" value="1"/>
</dbReference>
<dbReference type="InterPro" id="IPR002528">
    <property type="entry name" value="MATE_fam"/>
</dbReference>
<evidence type="ECO:0000256" key="5">
    <source>
        <dbReference type="ARBA" id="ARBA00023136"/>
    </source>
</evidence>
<feature type="transmembrane region" description="Helical" evidence="6">
    <location>
        <begin position="189"/>
        <end position="210"/>
    </location>
</feature>
<comment type="subcellular location">
    <subcellularLocation>
        <location evidence="1">Membrane</location>
        <topology evidence="1">Multi-pass membrane protein</topology>
    </subcellularLocation>
</comment>
<feature type="transmembrane region" description="Helical" evidence="6">
    <location>
        <begin position="441"/>
        <end position="463"/>
    </location>
</feature>
<keyword evidence="4 6" id="KW-1133">Transmembrane helix</keyword>
<evidence type="ECO:0000313" key="7">
    <source>
        <dbReference type="Proteomes" id="UP000504632"/>
    </source>
</evidence>
<dbReference type="PANTHER" id="PTHR11206">
    <property type="entry name" value="MULTIDRUG RESISTANCE PROTEIN"/>
    <property type="match status" value="1"/>
</dbReference>
<dbReference type="InterPro" id="IPR045069">
    <property type="entry name" value="MATE_euk"/>
</dbReference>
<dbReference type="CTD" id="101886448"/>
<feature type="transmembrane region" description="Helical" evidence="6">
    <location>
        <begin position="222"/>
        <end position="242"/>
    </location>
</feature>
<evidence type="ECO:0000256" key="3">
    <source>
        <dbReference type="ARBA" id="ARBA00022692"/>
    </source>
</evidence>
<dbReference type="AlphaFoldDB" id="A0A6J2VLU1"/>
<dbReference type="FunCoup" id="A0A6J2VLU1">
    <property type="interactions" value="97"/>
</dbReference>
<feature type="transmembrane region" description="Helical" evidence="6">
    <location>
        <begin position="535"/>
        <end position="555"/>
    </location>
</feature>
<accession>A0A6J2VLU1</accession>
<evidence type="ECO:0000256" key="4">
    <source>
        <dbReference type="ARBA" id="ARBA00022989"/>
    </source>
</evidence>
<reference evidence="8" key="1">
    <citation type="submission" date="2025-08" db="UniProtKB">
        <authorList>
            <consortium name="RefSeq"/>
        </authorList>
    </citation>
    <scope>IDENTIFICATION</scope>
</reference>
<evidence type="ECO:0000313" key="8">
    <source>
        <dbReference type="RefSeq" id="XP_030632196.1"/>
    </source>
</evidence>
<dbReference type="InParanoid" id="A0A6J2VLU1"/>
<dbReference type="RefSeq" id="XP_030632196.1">
    <property type="nucleotide sequence ID" value="XM_030776336.1"/>
</dbReference>
<feature type="transmembrane region" description="Helical" evidence="6">
    <location>
        <begin position="80"/>
        <end position="105"/>
    </location>
</feature>
<keyword evidence="3 6" id="KW-0812">Transmembrane</keyword>
<feature type="transmembrane region" description="Helical" evidence="6">
    <location>
        <begin position="159"/>
        <end position="177"/>
    </location>
</feature>
<dbReference type="OrthoDB" id="2126698at2759"/>
<dbReference type="GO" id="GO:1990961">
    <property type="term" value="P:xenobiotic detoxification by transmembrane export across the plasma membrane"/>
    <property type="evidence" value="ECO:0007669"/>
    <property type="project" value="InterPro"/>
</dbReference>
<protein>
    <recommendedName>
        <fullName evidence="6">Multidrug and toxin extrusion protein</fullName>
    </recommendedName>
</protein>
<feature type="transmembrane region" description="Helical" evidence="6">
    <location>
        <begin position="117"/>
        <end position="139"/>
    </location>
</feature>
<evidence type="ECO:0000256" key="2">
    <source>
        <dbReference type="ARBA" id="ARBA00010199"/>
    </source>
</evidence>
<dbReference type="GO" id="GO:0015297">
    <property type="term" value="F:antiporter activity"/>
    <property type="evidence" value="ECO:0007669"/>
    <property type="project" value="InterPro"/>
</dbReference>
<feature type="transmembrane region" description="Helical" evidence="6">
    <location>
        <begin position="413"/>
        <end position="435"/>
    </location>
</feature>
<comment type="caution">
    <text evidence="6">Lacks conserved residue(s) required for the propagation of feature annotation.</text>
</comment>
<dbReference type="GO" id="GO:0016020">
    <property type="term" value="C:membrane"/>
    <property type="evidence" value="ECO:0007669"/>
    <property type="project" value="UniProtKB-SubCell"/>
</dbReference>
<dbReference type="GeneID" id="115813738"/>
<keyword evidence="7" id="KW-1185">Reference proteome</keyword>
<comment type="similarity">
    <text evidence="2 6">Belongs to the multi antimicrobial extrusion (MATE) (TC 2.A.66.1) family.</text>
</comment>
<dbReference type="CDD" id="cd13132">
    <property type="entry name" value="MATE_eukaryotic"/>
    <property type="match status" value="1"/>
</dbReference>